<dbReference type="Proteomes" id="UP000422736">
    <property type="component" value="Chromosome 3"/>
</dbReference>
<name>A0ABX6ET60_KLUMA</name>
<evidence type="ECO:0000313" key="1">
    <source>
        <dbReference type="EMBL" id="QGN15051.1"/>
    </source>
</evidence>
<protein>
    <submittedName>
        <fullName evidence="1">UDP-N-acetylenolpyruvoylglucosamine reductase</fullName>
    </submittedName>
</protein>
<evidence type="ECO:0000313" key="2">
    <source>
        <dbReference type="Proteomes" id="UP000422736"/>
    </source>
</evidence>
<reference evidence="1 2" key="1">
    <citation type="submission" date="2016-03" db="EMBL/GenBank/DDBJ databases">
        <title>How can Kluyveromyces marxianus grow so fast - potential evolutionary course in Saccharomyces Complex revealed by comparative genomics.</title>
        <authorList>
            <person name="Mo W."/>
            <person name="Lu W."/>
            <person name="Yang X."/>
            <person name="Qi J."/>
            <person name="Lv H."/>
        </authorList>
    </citation>
    <scope>NUCLEOTIDE SEQUENCE [LARGE SCALE GENOMIC DNA]</scope>
    <source>
        <strain evidence="1 2">FIM1</strain>
    </source>
</reference>
<gene>
    <name evidence="1" type="primary">murB</name>
    <name evidence="1" type="ORF">FIM1_1736</name>
</gene>
<sequence>MKSTLLTGVRRYSSFRLQGPRMICMPKNTEGKQTQVNNSDVNEELEGMLRRRLQVAYTNSLKEKNSFLLLQYNGPEDKRKYDTMKAVRELKKDYRESKFFPPLTFQENEFNSCFQKPVIQGQSDSEHFACLLDIKNANGLDTLLRRVTDVNCFAKVIGVKINNKRGLISLQMLKPFLDELSTKYTSYDYESLLKIAKTEQLPRNVHMYKLLSIFGKYGTVHPTIIEDQSTAESRWLILSK</sequence>
<proteinExistence type="predicted"/>
<accession>A0ABX6ET60</accession>
<organism evidence="1 2">
    <name type="scientific">Kluyveromyces marxianus</name>
    <name type="common">Yeast</name>
    <name type="synonym">Candida kefyr</name>
    <dbReference type="NCBI Taxonomy" id="4911"/>
    <lineage>
        <taxon>Eukaryota</taxon>
        <taxon>Fungi</taxon>
        <taxon>Dikarya</taxon>
        <taxon>Ascomycota</taxon>
        <taxon>Saccharomycotina</taxon>
        <taxon>Saccharomycetes</taxon>
        <taxon>Saccharomycetales</taxon>
        <taxon>Saccharomycetaceae</taxon>
        <taxon>Kluyveromyces</taxon>
    </lineage>
</organism>
<dbReference type="EMBL" id="CP015056">
    <property type="protein sequence ID" value="QGN15051.1"/>
    <property type="molecule type" value="Genomic_DNA"/>
</dbReference>
<reference evidence="1 2" key="2">
    <citation type="submission" date="2019-11" db="EMBL/GenBank/DDBJ databases">
        <authorList>
            <person name="Lu H."/>
        </authorList>
    </citation>
    <scope>NUCLEOTIDE SEQUENCE [LARGE SCALE GENOMIC DNA]</scope>
    <source>
        <strain evidence="1 2">FIM1</strain>
    </source>
</reference>
<keyword evidence="2" id="KW-1185">Reference proteome</keyword>